<evidence type="ECO:0008006" key="17">
    <source>
        <dbReference type="Google" id="ProtNLM"/>
    </source>
</evidence>
<comment type="function">
    <text evidence="2">May be involved in the metabolism of insect hormones and in the breakdown of synthetic insecticides.</text>
</comment>
<evidence type="ECO:0000256" key="13">
    <source>
        <dbReference type="ARBA" id="ARBA00023136"/>
    </source>
</evidence>
<sequence>MWWLLLVPYLLVGVILVYSYVQWTRRKMYAMLATMSSPKALPVIGHAHKFYNSTPEGLADTLKYFGSFPSPVCIHMGPLPHVGVFDPESLQVILNSPHCLQKSLQYSFLGISSSIFSSPSDIWKIQRKAFNPAFGPAVLASFVPTFNKKCSLLMNILQQYEGKPEKDFSRDLVKCALDEICETTFGCEFNMQLSSEGDYALDMSEGFVDMVAERCFTIWKYPDFIYRWTKSYREQVKYVDAFYDTIMGKVERREGIEKIMNDLSNAETSEKSQNFLYCLSKYLSLQGPTSRDDILAHFGLNIVAGLETKARTISSTLFMLAMHPEIQERCYQEIVSVCPGENQFISTEDVRKLTYLEMVIKETMRLFPAAALMARVATSDIKISGNKTIPENTTIIIGTYQIHRDPKIWGPKADQFDPDNFLPENVADRHPYSFIPFSAGPRNCIGLRYAWLSMKILIAYILRRYRLSTSVKYDELRVAYGIFLSIVNGNPMKIERRVV</sequence>
<comment type="cofactor">
    <cofactor evidence="1">
        <name>heme</name>
        <dbReference type="ChEBI" id="CHEBI:30413"/>
    </cofactor>
</comment>
<dbReference type="SUPFAM" id="SSF48264">
    <property type="entry name" value="Cytochrome P450"/>
    <property type="match status" value="1"/>
</dbReference>
<evidence type="ECO:0000256" key="7">
    <source>
        <dbReference type="ARBA" id="ARBA00022723"/>
    </source>
</evidence>
<dbReference type="Gene3D" id="1.10.630.10">
    <property type="entry name" value="Cytochrome P450"/>
    <property type="match status" value="1"/>
</dbReference>
<keyword evidence="9" id="KW-0492">Microsome</keyword>
<evidence type="ECO:0000313" key="15">
    <source>
        <dbReference type="EnsemblMetazoa" id="AALFPA23_001242.P1069"/>
    </source>
</evidence>
<evidence type="ECO:0000256" key="5">
    <source>
        <dbReference type="ARBA" id="ARBA00010617"/>
    </source>
</evidence>
<reference evidence="15" key="2">
    <citation type="submission" date="2025-05" db="UniProtKB">
        <authorList>
            <consortium name="EnsemblMetazoa"/>
        </authorList>
    </citation>
    <scope>IDENTIFICATION</scope>
    <source>
        <strain evidence="15">Foshan</strain>
    </source>
</reference>
<dbReference type="CDD" id="cd11057">
    <property type="entry name" value="CYP313-like"/>
    <property type="match status" value="1"/>
</dbReference>
<evidence type="ECO:0000256" key="14">
    <source>
        <dbReference type="RuleBase" id="RU000461"/>
    </source>
</evidence>
<organism evidence="15 16">
    <name type="scientific">Aedes albopictus</name>
    <name type="common">Asian tiger mosquito</name>
    <name type="synonym">Stegomyia albopicta</name>
    <dbReference type="NCBI Taxonomy" id="7160"/>
    <lineage>
        <taxon>Eukaryota</taxon>
        <taxon>Metazoa</taxon>
        <taxon>Ecdysozoa</taxon>
        <taxon>Arthropoda</taxon>
        <taxon>Hexapoda</taxon>
        <taxon>Insecta</taxon>
        <taxon>Pterygota</taxon>
        <taxon>Neoptera</taxon>
        <taxon>Endopterygota</taxon>
        <taxon>Diptera</taxon>
        <taxon>Nematocera</taxon>
        <taxon>Culicoidea</taxon>
        <taxon>Culicidae</taxon>
        <taxon>Culicinae</taxon>
        <taxon>Aedini</taxon>
        <taxon>Aedes</taxon>
        <taxon>Stegomyia</taxon>
    </lineage>
</organism>
<reference evidence="16" key="1">
    <citation type="journal article" date="2015" name="Proc. Natl. Acad. Sci. U.S.A.">
        <title>Genome sequence of the Asian Tiger mosquito, Aedes albopictus, reveals insights into its biology, genetics, and evolution.</title>
        <authorList>
            <person name="Chen X.G."/>
            <person name="Jiang X."/>
            <person name="Gu J."/>
            <person name="Xu M."/>
            <person name="Wu Y."/>
            <person name="Deng Y."/>
            <person name="Zhang C."/>
            <person name="Bonizzoni M."/>
            <person name="Dermauw W."/>
            <person name="Vontas J."/>
            <person name="Armbruster P."/>
            <person name="Huang X."/>
            <person name="Yang Y."/>
            <person name="Zhang H."/>
            <person name="He W."/>
            <person name="Peng H."/>
            <person name="Liu Y."/>
            <person name="Wu K."/>
            <person name="Chen J."/>
            <person name="Lirakis M."/>
            <person name="Topalis P."/>
            <person name="Van Leeuwen T."/>
            <person name="Hall A.B."/>
            <person name="Jiang X."/>
            <person name="Thorpe C."/>
            <person name="Mueller R.L."/>
            <person name="Sun C."/>
            <person name="Waterhouse R.M."/>
            <person name="Yan G."/>
            <person name="Tu Z.J."/>
            <person name="Fang X."/>
            <person name="James A.A."/>
        </authorList>
    </citation>
    <scope>NUCLEOTIDE SEQUENCE [LARGE SCALE GENOMIC DNA]</scope>
    <source>
        <strain evidence="16">Foshan</strain>
    </source>
</reference>
<evidence type="ECO:0000256" key="3">
    <source>
        <dbReference type="ARBA" id="ARBA00004174"/>
    </source>
</evidence>
<dbReference type="PROSITE" id="PS00086">
    <property type="entry name" value="CYTOCHROME_P450"/>
    <property type="match status" value="1"/>
</dbReference>
<keyword evidence="10 14" id="KW-0560">Oxidoreductase</keyword>
<evidence type="ECO:0000256" key="12">
    <source>
        <dbReference type="ARBA" id="ARBA00023033"/>
    </source>
</evidence>
<evidence type="ECO:0000256" key="6">
    <source>
        <dbReference type="ARBA" id="ARBA00022617"/>
    </source>
</evidence>
<evidence type="ECO:0000256" key="10">
    <source>
        <dbReference type="ARBA" id="ARBA00023002"/>
    </source>
</evidence>
<evidence type="ECO:0000256" key="8">
    <source>
        <dbReference type="ARBA" id="ARBA00022824"/>
    </source>
</evidence>
<keyword evidence="8" id="KW-0256">Endoplasmic reticulum</keyword>
<dbReference type="EnsemblMetazoa" id="AALFPA23_001242.R1069">
    <property type="protein sequence ID" value="AALFPA23_001242.P1069"/>
    <property type="gene ID" value="AALFPA23_001242"/>
</dbReference>
<protein>
    <recommendedName>
        <fullName evidence="17">Cytochrome</fullName>
    </recommendedName>
</protein>
<dbReference type="InterPro" id="IPR036396">
    <property type="entry name" value="Cyt_P450_sf"/>
</dbReference>
<evidence type="ECO:0000256" key="9">
    <source>
        <dbReference type="ARBA" id="ARBA00022848"/>
    </source>
</evidence>
<dbReference type="PRINTS" id="PR00385">
    <property type="entry name" value="P450"/>
</dbReference>
<keyword evidence="12 14" id="KW-0503">Monooxygenase</keyword>
<dbReference type="RefSeq" id="XP_029730639.2">
    <property type="nucleotide sequence ID" value="XM_029874779.2"/>
</dbReference>
<comment type="subcellular location">
    <subcellularLocation>
        <location evidence="4">Endoplasmic reticulum membrane</location>
        <topology evidence="4">Peripheral membrane protein</topology>
    </subcellularLocation>
    <subcellularLocation>
        <location evidence="3">Microsome membrane</location>
        <topology evidence="3">Peripheral membrane protein</topology>
    </subcellularLocation>
</comment>
<dbReference type="GeneID" id="109405777"/>
<evidence type="ECO:0000256" key="11">
    <source>
        <dbReference type="ARBA" id="ARBA00023004"/>
    </source>
</evidence>
<name>A0ABM1XNA5_AEDAL</name>
<dbReference type="PRINTS" id="PR00463">
    <property type="entry name" value="EP450I"/>
</dbReference>
<evidence type="ECO:0000256" key="1">
    <source>
        <dbReference type="ARBA" id="ARBA00001971"/>
    </source>
</evidence>
<accession>A0ABM1XNA5</accession>
<evidence type="ECO:0000313" key="16">
    <source>
        <dbReference type="Proteomes" id="UP000069940"/>
    </source>
</evidence>
<comment type="similarity">
    <text evidence="5 14">Belongs to the cytochrome P450 family.</text>
</comment>
<evidence type="ECO:0000256" key="4">
    <source>
        <dbReference type="ARBA" id="ARBA00004406"/>
    </source>
</evidence>
<dbReference type="InterPro" id="IPR050196">
    <property type="entry name" value="Cytochrome_P450_Monoox"/>
</dbReference>
<dbReference type="Proteomes" id="UP000069940">
    <property type="component" value="Unassembled WGS sequence"/>
</dbReference>
<evidence type="ECO:0000256" key="2">
    <source>
        <dbReference type="ARBA" id="ARBA00003690"/>
    </source>
</evidence>
<dbReference type="InterPro" id="IPR017972">
    <property type="entry name" value="Cyt_P450_CS"/>
</dbReference>
<dbReference type="InterPro" id="IPR002401">
    <property type="entry name" value="Cyt_P450_E_grp-I"/>
</dbReference>
<keyword evidence="13" id="KW-0472">Membrane</keyword>
<keyword evidence="6 14" id="KW-0349">Heme</keyword>
<keyword evidence="16" id="KW-1185">Reference proteome</keyword>
<proteinExistence type="inferred from homology"/>
<dbReference type="PANTHER" id="PTHR24291">
    <property type="entry name" value="CYTOCHROME P450 FAMILY 4"/>
    <property type="match status" value="1"/>
</dbReference>
<dbReference type="Pfam" id="PF00067">
    <property type="entry name" value="p450"/>
    <property type="match status" value="1"/>
</dbReference>
<dbReference type="PANTHER" id="PTHR24291:SF189">
    <property type="entry name" value="CYTOCHROME P450 4C3-RELATED"/>
    <property type="match status" value="1"/>
</dbReference>
<dbReference type="InterPro" id="IPR001128">
    <property type="entry name" value="Cyt_P450"/>
</dbReference>
<keyword evidence="7 14" id="KW-0479">Metal-binding</keyword>
<keyword evidence="11 14" id="KW-0408">Iron</keyword>